<organism evidence="6 7">
    <name type="scientific">Pseudoxanthomonas suwonensis</name>
    <dbReference type="NCBI Taxonomy" id="314722"/>
    <lineage>
        <taxon>Bacteria</taxon>
        <taxon>Pseudomonadati</taxon>
        <taxon>Pseudomonadota</taxon>
        <taxon>Gammaproteobacteria</taxon>
        <taxon>Lysobacterales</taxon>
        <taxon>Lysobacteraceae</taxon>
        <taxon>Pseudoxanthomonas</taxon>
    </lineage>
</organism>
<dbReference type="SUPFAM" id="SSF52833">
    <property type="entry name" value="Thioredoxin-like"/>
    <property type="match status" value="1"/>
</dbReference>
<evidence type="ECO:0000313" key="7">
    <source>
        <dbReference type="Proteomes" id="UP000033067"/>
    </source>
</evidence>
<feature type="signal peptide" evidence="4">
    <location>
        <begin position="1"/>
        <end position="18"/>
    </location>
</feature>
<dbReference type="GO" id="GO:0015036">
    <property type="term" value="F:disulfide oxidoreductase activity"/>
    <property type="evidence" value="ECO:0007669"/>
    <property type="project" value="UniProtKB-ARBA"/>
</dbReference>
<dbReference type="CDD" id="cd02966">
    <property type="entry name" value="TlpA_like_family"/>
    <property type="match status" value="1"/>
</dbReference>
<feature type="chain" id="PRO_5002413296" evidence="4">
    <location>
        <begin position="19"/>
        <end position="177"/>
    </location>
</feature>
<dbReference type="InterPro" id="IPR013740">
    <property type="entry name" value="Redoxin"/>
</dbReference>
<keyword evidence="4" id="KW-0732">Signal</keyword>
<proteinExistence type="predicted"/>
<evidence type="ECO:0000259" key="5">
    <source>
        <dbReference type="PROSITE" id="PS51352"/>
    </source>
</evidence>
<accession>A0A0E3ULU8</accession>
<dbReference type="AlphaFoldDB" id="A0A0E3ULU8"/>
<dbReference type="Proteomes" id="UP000033067">
    <property type="component" value="Chromosome"/>
</dbReference>
<protein>
    <submittedName>
        <fullName evidence="6">Thioredoxin family protein</fullName>
    </submittedName>
</protein>
<evidence type="ECO:0000256" key="1">
    <source>
        <dbReference type="ARBA" id="ARBA00004196"/>
    </source>
</evidence>
<dbReference type="PROSITE" id="PS00194">
    <property type="entry name" value="THIOREDOXIN_1"/>
    <property type="match status" value="1"/>
</dbReference>
<evidence type="ECO:0000256" key="2">
    <source>
        <dbReference type="ARBA" id="ARBA00022748"/>
    </source>
</evidence>
<dbReference type="GO" id="GO:0030313">
    <property type="term" value="C:cell envelope"/>
    <property type="evidence" value="ECO:0007669"/>
    <property type="project" value="UniProtKB-SubCell"/>
</dbReference>
<dbReference type="PROSITE" id="PS51352">
    <property type="entry name" value="THIOREDOXIN_2"/>
    <property type="match status" value="1"/>
</dbReference>
<feature type="domain" description="Thioredoxin" evidence="5">
    <location>
        <begin position="24"/>
        <end position="163"/>
    </location>
</feature>
<dbReference type="Gene3D" id="3.40.30.10">
    <property type="entry name" value="Glutaredoxin"/>
    <property type="match status" value="1"/>
</dbReference>
<sequence length="177" mass="19449">MRWLLLAGLALSAMDLSAADLQPPPAVGELPPQQLGKDRHGKPIDLADYRGKVTIVTFWASWCGPCRKELLVLGHFQDVIGKDALEVIAVNFKEPHSDFNAVVRANRKLALTYVRDASGATSDLYGVKSVPHMFVLDHEGKVAYTHLGYSERALPGIIDEILSLLPDEVKRRPPAKS</sequence>
<gene>
    <name evidence="6" type="ORF">WQ53_00420</name>
</gene>
<dbReference type="InterPro" id="IPR036249">
    <property type="entry name" value="Thioredoxin-like_sf"/>
</dbReference>
<keyword evidence="7" id="KW-1185">Reference proteome</keyword>
<dbReference type="OrthoDB" id="9796554at2"/>
<dbReference type="InterPro" id="IPR013766">
    <property type="entry name" value="Thioredoxin_domain"/>
</dbReference>
<dbReference type="PANTHER" id="PTHR42852:SF18">
    <property type="entry name" value="CHROMOSOME UNDETERMINED SCAFFOLD_47, WHOLE GENOME SHOTGUN SEQUENCE"/>
    <property type="match status" value="1"/>
</dbReference>
<keyword evidence="2" id="KW-0201">Cytochrome c-type biogenesis</keyword>
<dbReference type="GO" id="GO:0017004">
    <property type="term" value="P:cytochrome complex assembly"/>
    <property type="evidence" value="ECO:0007669"/>
    <property type="project" value="UniProtKB-KW"/>
</dbReference>
<dbReference type="EMBL" id="CP011144">
    <property type="protein sequence ID" value="AKC85465.1"/>
    <property type="molecule type" value="Genomic_DNA"/>
</dbReference>
<dbReference type="PANTHER" id="PTHR42852">
    <property type="entry name" value="THIOL:DISULFIDE INTERCHANGE PROTEIN DSBE"/>
    <property type="match status" value="1"/>
</dbReference>
<reference evidence="6 7" key="1">
    <citation type="journal article" date="2015" name="Genome Announc.">
        <title>Complete Genome Sequence of Pseudoxanthomonas suwonensis Strain J1, a Cellulose-Degrading Bacterium Isolated from Leaf- and Wood-Enriched Soil.</title>
        <authorList>
            <person name="Hou L."/>
            <person name="Jiang J."/>
            <person name="Xu Z."/>
            <person name="Zhou Y."/>
            <person name="Leung F.C."/>
        </authorList>
    </citation>
    <scope>NUCLEOTIDE SEQUENCE [LARGE SCALE GENOMIC DNA]</scope>
    <source>
        <strain evidence="6 7">J1</strain>
    </source>
</reference>
<dbReference type="KEGG" id="psuw:WQ53_00420"/>
<comment type="subcellular location">
    <subcellularLocation>
        <location evidence="1">Cell envelope</location>
    </subcellularLocation>
</comment>
<evidence type="ECO:0000313" key="6">
    <source>
        <dbReference type="EMBL" id="AKC85465.1"/>
    </source>
</evidence>
<name>A0A0E3ULU8_9GAMM</name>
<dbReference type="Pfam" id="PF08534">
    <property type="entry name" value="Redoxin"/>
    <property type="match status" value="1"/>
</dbReference>
<dbReference type="InterPro" id="IPR050553">
    <property type="entry name" value="Thioredoxin_ResA/DsbE_sf"/>
</dbReference>
<dbReference type="PATRIC" id="fig|314722.6.peg.90"/>
<evidence type="ECO:0000256" key="4">
    <source>
        <dbReference type="SAM" id="SignalP"/>
    </source>
</evidence>
<keyword evidence="3" id="KW-0676">Redox-active center</keyword>
<dbReference type="InterPro" id="IPR017937">
    <property type="entry name" value="Thioredoxin_CS"/>
</dbReference>
<evidence type="ECO:0000256" key="3">
    <source>
        <dbReference type="ARBA" id="ARBA00023284"/>
    </source>
</evidence>